<dbReference type="InterPro" id="IPR011545">
    <property type="entry name" value="DEAD/DEAH_box_helicase_dom"/>
</dbReference>
<comment type="caution">
    <text evidence="8">The sequence shown here is derived from an EMBL/GenBank/DDBJ whole genome shotgun (WGS) entry which is preliminary data.</text>
</comment>
<feature type="compositionally biased region" description="Basic and acidic residues" evidence="5">
    <location>
        <begin position="1105"/>
        <end position="1124"/>
    </location>
</feature>
<feature type="region of interest" description="Disordered" evidence="5">
    <location>
        <begin position="477"/>
        <end position="503"/>
    </location>
</feature>
<dbReference type="InterPro" id="IPR052431">
    <property type="entry name" value="SKI2_subfamily_helicases"/>
</dbReference>
<dbReference type="Gene3D" id="3.40.50.300">
    <property type="entry name" value="P-loop containing nucleotide triphosphate hydrolases"/>
    <property type="match status" value="2"/>
</dbReference>
<dbReference type="GO" id="GO:0016787">
    <property type="term" value="F:hydrolase activity"/>
    <property type="evidence" value="ECO:0007669"/>
    <property type="project" value="UniProtKB-KW"/>
</dbReference>
<keyword evidence="9" id="KW-1185">Reference proteome</keyword>
<dbReference type="PROSITE" id="PS51194">
    <property type="entry name" value="HELICASE_CTER"/>
    <property type="match status" value="1"/>
</dbReference>
<dbReference type="InterPro" id="IPR027417">
    <property type="entry name" value="P-loop_NTPase"/>
</dbReference>
<dbReference type="InterPro" id="IPR014001">
    <property type="entry name" value="Helicase_ATP-bd"/>
</dbReference>
<dbReference type="SMART" id="SM00487">
    <property type="entry name" value="DEXDc"/>
    <property type="match status" value="1"/>
</dbReference>
<dbReference type="FunFam" id="3.40.50.300:FF:001039">
    <property type="entry name" value="ATP-dependent RNA helicase DDX60"/>
    <property type="match status" value="1"/>
</dbReference>
<dbReference type="CDD" id="cd18025">
    <property type="entry name" value="DEXHc_DDX60"/>
    <property type="match status" value="1"/>
</dbReference>
<dbReference type="GO" id="GO:0003676">
    <property type="term" value="F:nucleic acid binding"/>
    <property type="evidence" value="ECO:0007669"/>
    <property type="project" value="InterPro"/>
</dbReference>
<dbReference type="PANTHER" id="PTHR44533">
    <property type="entry name" value="DEAD/H RNA HELICASE, PUTATIVE-RELATED"/>
    <property type="match status" value="1"/>
</dbReference>
<dbReference type="InterPro" id="IPR001650">
    <property type="entry name" value="Helicase_C-like"/>
</dbReference>
<dbReference type="PANTHER" id="PTHR44533:SF4">
    <property type="entry name" value="DEAD_H RNA HELICASE, PUTATIVE-RELATED"/>
    <property type="match status" value="1"/>
</dbReference>
<feature type="region of interest" description="Disordered" evidence="5">
    <location>
        <begin position="1617"/>
        <end position="1649"/>
    </location>
</feature>
<dbReference type="GO" id="GO:0004386">
    <property type="term" value="F:helicase activity"/>
    <property type="evidence" value="ECO:0007669"/>
    <property type="project" value="UniProtKB-KW"/>
</dbReference>
<feature type="compositionally biased region" description="Acidic residues" evidence="5">
    <location>
        <begin position="1617"/>
        <end position="1629"/>
    </location>
</feature>
<evidence type="ECO:0008006" key="10">
    <source>
        <dbReference type="Google" id="ProtNLM"/>
    </source>
</evidence>
<feature type="domain" description="Helicase ATP-binding" evidence="6">
    <location>
        <begin position="704"/>
        <end position="873"/>
    </location>
</feature>
<evidence type="ECO:0000256" key="3">
    <source>
        <dbReference type="ARBA" id="ARBA00022806"/>
    </source>
</evidence>
<sequence length="1700" mass="191345">MNYLNERWYSLVSRKGRTMDLIGDYAGSELFLIDGHSLLQEILTDDLLALGRDDEASYQILHAIHSLEQLLESFQRRDATFEIAFWEGTEDPSWHEYLRIKKPMFVMLNDGSSFKGPKRTEVVLLQRIFMFNIMSQGVALTLLHGTVFRESKISSLVMEYRQDAKTGMRLPEGLRSAVRTASTVLQNLETKVLSSEGDHSPLPLLSDLHVENPLDLDATLAEVIKICAAQALGPLAPELLFAFVAHSLITPTLSVEERARPMQSIDPKMNSMLKDVFLPRVFAALLKVPRGSAVDIDGRVFSDLLHCVLCNSALSLDDILGADIAARVNSIWSKLSLPEVHISSLVTEFEIPEIPSPVSSPSSLPEPFGVLPFSNPVFDDILEPIDVDIDDEDEDDIQAATHFNFGEQFVDASHWHNHRRAILPKHLGGETPQAMDARQRMKQLRRDQNFKKQLQWQAQTLTGAFGAILEPIVIVPGGDSKEKEAPSTKNHARKPKKEHISSAEKIRRANAEKKQTDADKSNQAWWTQEVASLKKMTTPQKISRLEALLRNERRAGADGWLAVMLRLYDLNLQFMLWLEDPDSDHPVNSAAVRDKYTVAVMSRIKTISERGNLWPSAIGLLKAVLNALGFSQYIPSLLESSPDQTTTDRKLGFDFARLDEFVHITEHRTLWQLRLFGEHMDRSMDSQADSRVSFKPDAWQRQVLDSLDANESVLVVAPTSAGKTFISYYAMEKVLRSSDNDILVYIAPTKALVTQIAAEVYGRFTKNFTTSRSCWAIHTRDYRINDPSNCQILVTVPEILATLLLSPAMAREWIPRIKWIILDEIHSIGEQGGGAVWEQIILLAPCPVIGLSATIGHPEKFNNWLESVQVQHGFKHNFIVHPHRYSHLRKFVYVPQSRSKAVVFPGLERYVPSQQVRFLHPVSLLTSGGRTLPPDFALESRDCLTLYNALYELQSELLIDVTDLKPAKFFKKSELLRQKDILSYEAQLKDVLIKLMEQSDPRDPASPIQKIVSKMQDEVVATYDTVPDDNVFLDNIVYMLSDLHASGDLPTLLFQFDRTGCEVMAIHLLRTLEDNERKWRENSPEWTTKIRKWERWQAGAKARQRLSEKAAKKQKGEKEEDAPRAEPASTWEETFNPDDPSSEFSFVGKSTYTMTDLENALNEMAWVSIPQWALDALRRGIAVHHAGMNKAYRSLVESLYRLGFVRVIICTGTLALGINAPTKTSVFCGDSPYLTALMYRQCAGRAGRRGFDLLGKVVFYGLAMDRIQRLVLSRLPSLGGNFPMTSTMVLRLFNLLEGSNNSPFAETAIRNMLQLPNITFTSDIGRDQLLHHTRFSIDYLRRAALLDAQGHPIDLFGVAAHLYYTEPSNLALISLLRHGIIHRICNQTSMINAQREFMLVMCHLFGRRYLPSVYASTANVKELIRKSPSMVVLPPLPEDARKVLLKHDGEILRVFSGYALKYASQHGDTDDEHKLPVSGKTYPRFDETQGSNIFRSFLQSSAVQPVARSPFVANSGHGDNFASVPELTRTARRGLHLNDHAIPSLHHITALPGDALAPFPLNAYLLDYYIHGQKKALVNVNGIREGDLWFLLEDFTLCLKAIRSSLEKLLLGVADGDEDVDDDPVDPAESDNTGRKKPGMGGAEKRDMSAGINATPIVQTAVGANDPPRPPGMSDENWKVLLVIHRVTFEFEEKFREMWA</sequence>
<dbReference type="Pfam" id="PF00270">
    <property type="entry name" value="DEAD"/>
    <property type="match status" value="1"/>
</dbReference>
<evidence type="ECO:0000259" key="7">
    <source>
        <dbReference type="PROSITE" id="PS51194"/>
    </source>
</evidence>
<reference evidence="8 9" key="1">
    <citation type="submission" date="2019-02" db="EMBL/GenBank/DDBJ databases">
        <title>Genome sequencing of the rare red list fungi Antrodiella citrinella (Flaviporus citrinellus).</title>
        <authorList>
            <person name="Buettner E."/>
            <person name="Kellner H."/>
        </authorList>
    </citation>
    <scope>NUCLEOTIDE SEQUENCE [LARGE SCALE GENOMIC DNA]</scope>
    <source>
        <strain evidence="8 9">DSM 108506</strain>
    </source>
</reference>
<feature type="domain" description="Helicase C-terminal" evidence="7">
    <location>
        <begin position="1111"/>
        <end position="1296"/>
    </location>
</feature>
<keyword evidence="3" id="KW-0347">Helicase</keyword>
<proteinExistence type="predicted"/>
<dbReference type="InterPro" id="IPR059032">
    <property type="entry name" value="WHD_DDX60"/>
</dbReference>
<keyword evidence="4" id="KW-0067">ATP-binding</keyword>
<keyword evidence="1" id="KW-0547">Nucleotide-binding</keyword>
<dbReference type="PROSITE" id="PS51192">
    <property type="entry name" value="HELICASE_ATP_BIND_1"/>
    <property type="match status" value="1"/>
</dbReference>
<dbReference type="GO" id="GO:0005737">
    <property type="term" value="C:cytoplasm"/>
    <property type="evidence" value="ECO:0007669"/>
    <property type="project" value="TreeGrafter"/>
</dbReference>
<evidence type="ECO:0000256" key="5">
    <source>
        <dbReference type="SAM" id="MobiDB-lite"/>
    </source>
</evidence>
<evidence type="ECO:0000256" key="4">
    <source>
        <dbReference type="ARBA" id="ARBA00022840"/>
    </source>
</evidence>
<feature type="region of interest" description="Disordered" evidence="5">
    <location>
        <begin position="1102"/>
        <end position="1142"/>
    </location>
</feature>
<keyword evidence="2" id="KW-0378">Hydrolase</keyword>
<evidence type="ECO:0000256" key="2">
    <source>
        <dbReference type="ARBA" id="ARBA00022801"/>
    </source>
</evidence>
<dbReference type="GO" id="GO:0005524">
    <property type="term" value="F:ATP binding"/>
    <property type="evidence" value="ECO:0007669"/>
    <property type="project" value="UniProtKB-KW"/>
</dbReference>
<evidence type="ECO:0000313" key="8">
    <source>
        <dbReference type="EMBL" id="THH31062.1"/>
    </source>
</evidence>
<gene>
    <name evidence="8" type="ORF">EUX98_g3125</name>
</gene>
<name>A0A4S4MXB8_9APHY</name>
<dbReference type="EMBL" id="SGPM01000059">
    <property type="protein sequence ID" value="THH31062.1"/>
    <property type="molecule type" value="Genomic_DNA"/>
</dbReference>
<dbReference type="Pfam" id="PF00271">
    <property type="entry name" value="Helicase_C"/>
    <property type="match status" value="1"/>
</dbReference>
<dbReference type="Proteomes" id="UP000308730">
    <property type="component" value="Unassembled WGS sequence"/>
</dbReference>
<dbReference type="Pfam" id="PF26076">
    <property type="entry name" value="WHD_DDX60"/>
    <property type="match status" value="1"/>
</dbReference>
<dbReference type="OrthoDB" id="2320933at2759"/>
<dbReference type="SUPFAM" id="SSF52540">
    <property type="entry name" value="P-loop containing nucleoside triphosphate hydrolases"/>
    <property type="match status" value="1"/>
</dbReference>
<dbReference type="SMART" id="SM00490">
    <property type="entry name" value="HELICc"/>
    <property type="match status" value="1"/>
</dbReference>
<organism evidence="8 9">
    <name type="scientific">Antrodiella citrinella</name>
    <dbReference type="NCBI Taxonomy" id="2447956"/>
    <lineage>
        <taxon>Eukaryota</taxon>
        <taxon>Fungi</taxon>
        <taxon>Dikarya</taxon>
        <taxon>Basidiomycota</taxon>
        <taxon>Agaricomycotina</taxon>
        <taxon>Agaricomycetes</taxon>
        <taxon>Polyporales</taxon>
        <taxon>Steccherinaceae</taxon>
        <taxon>Antrodiella</taxon>
    </lineage>
</organism>
<evidence type="ECO:0000313" key="9">
    <source>
        <dbReference type="Proteomes" id="UP000308730"/>
    </source>
</evidence>
<evidence type="ECO:0000256" key="1">
    <source>
        <dbReference type="ARBA" id="ARBA00022741"/>
    </source>
</evidence>
<accession>A0A4S4MXB8</accession>
<evidence type="ECO:0000259" key="6">
    <source>
        <dbReference type="PROSITE" id="PS51192"/>
    </source>
</evidence>
<protein>
    <recommendedName>
        <fullName evidence="10">P-loop containing nucleoside triphosphate hydrolase protein</fullName>
    </recommendedName>
</protein>